<dbReference type="SMART" id="SM00054">
    <property type="entry name" value="EFh"/>
    <property type="match status" value="4"/>
</dbReference>
<accession>A0ABT3QZ38</accession>
<organism evidence="5 6">
    <name type="scientific">Roseibium salinum</name>
    <dbReference type="NCBI Taxonomy" id="1604349"/>
    <lineage>
        <taxon>Bacteria</taxon>
        <taxon>Pseudomonadati</taxon>
        <taxon>Pseudomonadota</taxon>
        <taxon>Alphaproteobacteria</taxon>
        <taxon>Hyphomicrobiales</taxon>
        <taxon>Stappiaceae</taxon>
        <taxon>Roseibium</taxon>
    </lineage>
</organism>
<proteinExistence type="predicted"/>
<feature type="compositionally biased region" description="Basic residues" evidence="3">
    <location>
        <begin position="215"/>
        <end position="232"/>
    </location>
</feature>
<dbReference type="PROSITE" id="PS50222">
    <property type="entry name" value="EF_HAND_2"/>
    <property type="match status" value="3"/>
</dbReference>
<evidence type="ECO:0000256" key="1">
    <source>
        <dbReference type="ARBA" id="ARBA00022723"/>
    </source>
</evidence>
<feature type="domain" description="EF-hand" evidence="4">
    <location>
        <begin position="187"/>
        <end position="222"/>
    </location>
</feature>
<feature type="domain" description="EF-hand" evidence="4">
    <location>
        <begin position="131"/>
        <end position="166"/>
    </location>
</feature>
<protein>
    <submittedName>
        <fullName evidence="5">Calcium-binding protein</fullName>
    </submittedName>
</protein>
<dbReference type="PROSITE" id="PS00018">
    <property type="entry name" value="EF_HAND_1"/>
    <property type="match status" value="1"/>
</dbReference>
<dbReference type="InterPro" id="IPR011992">
    <property type="entry name" value="EF-hand-dom_pair"/>
</dbReference>
<dbReference type="Proteomes" id="UP001300261">
    <property type="component" value="Unassembled WGS sequence"/>
</dbReference>
<comment type="caution">
    <text evidence="5">The sequence shown here is derived from an EMBL/GenBank/DDBJ whole genome shotgun (WGS) entry which is preliminary data.</text>
</comment>
<evidence type="ECO:0000256" key="2">
    <source>
        <dbReference type="ARBA" id="ARBA00022737"/>
    </source>
</evidence>
<feature type="domain" description="EF-hand" evidence="4">
    <location>
        <begin position="38"/>
        <end position="73"/>
    </location>
</feature>
<dbReference type="EMBL" id="JAPEVI010000003">
    <property type="protein sequence ID" value="MCX2722170.1"/>
    <property type="molecule type" value="Genomic_DNA"/>
</dbReference>
<dbReference type="PANTHER" id="PTHR10827">
    <property type="entry name" value="RETICULOCALBIN"/>
    <property type="match status" value="1"/>
</dbReference>
<sequence length="232" mass="25463">MITEAEIEEVRSQSFASADADGSGDISLEEARAEFLTRSNDRMVRAFQFIDKDGDGSVSQQEADQAANRMFNMLDRDGNGTVEQVRGQRGPGAEDDERGRRGSGHRYGGHGGRMFLGMFDTDADGKVSREDFDARRGELFALADTDGDGSFSLDDFGPLWLEINEGRIVSMFQRADADGSLGITAEEHGKRLDGLMEHADRNKDGVITKADFKGGKNKGKGGHKHHRDHHRG</sequence>
<keyword evidence="2" id="KW-0677">Repeat</keyword>
<evidence type="ECO:0000313" key="6">
    <source>
        <dbReference type="Proteomes" id="UP001300261"/>
    </source>
</evidence>
<evidence type="ECO:0000313" key="5">
    <source>
        <dbReference type="EMBL" id="MCX2722170.1"/>
    </source>
</evidence>
<dbReference type="Pfam" id="PF13202">
    <property type="entry name" value="EF-hand_5"/>
    <property type="match status" value="4"/>
</dbReference>
<evidence type="ECO:0000259" key="4">
    <source>
        <dbReference type="PROSITE" id="PS50222"/>
    </source>
</evidence>
<dbReference type="InterPro" id="IPR018247">
    <property type="entry name" value="EF_Hand_1_Ca_BS"/>
</dbReference>
<feature type="region of interest" description="Disordered" evidence="3">
    <location>
        <begin position="1"/>
        <end position="24"/>
    </location>
</feature>
<dbReference type="SUPFAM" id="SSF47473">
    <property type="entry name" value="EF-hand"/>
    <property type="match status" value="2"/>
</dbReference>
<dbReference type="InterPro" id="IPR002048">
    <property type="entry name" value="EF_hand_dom"/>
</dbReference>
<evidence type="ECO:0000256" key="3">
    <source>
        <dbReference type="SAM" id="MobiDB-lite"/>
    </source>
</evidence>
<name>A0ABT3QZ38_9HYPH</name>
<gene>
    <name evidence="5" type="ORF">ON753_07085</name>
</gene>
<feature type="region of interest" description="Disordered" evidence="3">
    <location>
        <begin position="209"/>
        <end position="232"/>
    </location>
</feature>
<dbReference type="PANTHER" id="PTHR10827:SF98">
    <property type="entry name" value="45 KDA CALCIUM-BINDING PROTEIN"/>
    <property type="match status" value="1"/>
</dbReference>
<keyword evidence="6" id="KW-1185">Reference proteome</keyword>
<dbReference type="Gene3D" id="1.10.238.10">
    <property type="entry name" value="EF-hand"/>
    <property type="match status" value="3"/>
</dbReference>
<keyword evidence="1" id="KW-0479">Metal-binding</keyword>
<feature type="region of interest" description="Disordered" evidence="3">
    <location>
        <begin position="77"/>
        <end position="109"/>
    </location>
</feature>
<reference evidence="5 6" key="1">
    <citation type="journal article" date="2016" name="Int. J. Syst. Evol. Microbiol.">
        <title>Labrenzia salina sp. nov., isolated from the rhizosphere of the halophyte Arthrocnemum macrostachyum.</title>
        <authorList>
            <person name="Camacho M."/>
            <person name="Redondo-Gomez S."/>
            <person name="Rodriguez-Llorente I."/>
            <person name="Rohde M."/>
            <person name="Sproer C."/>
            <person name="Schumann P."/>
            <person name="Klenk H.P."/>
            <person name="Montero-Calasanz M.D.C."/>
        </authorList>
    </citation>
    <scope>NUCLEOTIDE SEQUENCE [LARGE SCALE GENOMIC DNA]</scope>
    <source>
        <strain evidence="5 6">DSM 29163</strain>
    </source>
</reference>